<evidence type="ECO:0000313" key="3">
    <source>
        <dbReference type="Proteomes" id="UP000031036"/>
    </source>
</evidence>
<evidence type="ECO:0000256" key="1">
    <source>
        <dbReference type="SAM" id="MobiDB-lite"/>
    </source>
</evidence>
<organism evidence="2 3">
    <name type="scientific">Toxocara canis</name>
    <name type="common">Canine roundworm</name>
    <dbReference type="NCBI Taxonomy" id="6265"/>
    <lineage>
        <taxon>Eukaryota</taxon>
        <taxon>Metazoa</taxon>
        <taxon>Ecdysozoa</taxon>
        <taxon>Nematoda</taxon>
        <taxon>Chromadorea</taxon>
        <taxon>Rhabditida</taxon>
        <taxon>Spirurina</taxon>
        <taxon>Ascaridomorpha</taxon>
        <taxon>Ascaridoidea</taxon>
        <taxon>Toxocaridae</taxon>
        <taxon>Toxocara</taxon>
    </lineage>
</organism>
<feature type="region of interest" description="Disordered" evidence="1">
    <location>
        <begin position="36"/>
        <end position="55"/>
    </location>
</feature>
<dbReference type="Proteomes" id="UP000031036">
    <property type="component" value="Unassembled WGS sequence"/>
</dbReference>
<reference evidence="2 3" key="1">
    <citation type="submission" date="2014-11" db="EMBL/GenBank/DDBJ databases">
        <title>Genetic blueprint of the zoonotic pathogen Toxocara canis.</title>
        <authorList>
            <person name="Zhu X.-Q."/>
            <person name="Korhonen P.K."/>
            <person name="Cai H."/>
            <person name="Young N.D."/>
            <person name="Nejsum P."/>
            <person name="von Samson-Himmelstjerna G."/>
            <person name="Boag P.R."/>
            <person name="Tan P."/>
            <person name="Li Q."/>
            <person name="Min J."/>
            <person name="Yang Y."/>
            <person name="Wang X."/>
            <person name="Fang X."/>
            <person name="Hall R.S."/>
            <person name="Hofmann A."/>
            <person name="Sternberg P.W."/>
            <person name="Jex A.R."/>
            <person name="Gasser R.B."/>
        </authorList>
    </citation>
    <scope>NUCLEOTIDE SEQUENCE [LARGE SCALE GENOMIC DNA]</scope>
    <source>
        <strain evidence="2">PN_DK_2014</strain>
    </source>
</reference>
<accession>A0A0B2UPY5</accession>
<feature type="region of interest" description="Disordered" evidence="1">
    <location>
        <begin position="1"/>
        <end position="23"/>
    </location>
</feature>
<sequence>MHSVVCGMSLSRSGSQKRGAQSPKCVASSYGFATVEDTTDAPQTARSTQSDGLNV</sequence>
<comment type="caution">
    <text evidence="2">The sequence shown here is derived from an EMBL/GenBank/DDBJ whole genome shotgun (WGS) entry which is preliminary data.</text>
</comment>
<protein>
    <submittedName>
        <fullName evidence="2">Uncharacterized protein</fullName>
    </submittedName>
</protein>
<gene>
    <name evidence="2" type="ORF">Tcan_02255</name>
</gene>
<proteinExistence type="predicted"/>
<keyword evidence="3" id="KW-1185">Reference proteome</keyword>
<feature type="compositionally biased region" description="Polar residues" evidence="1">
    <location>
        <begin position="40"/>
        <end position="55"/>
    </location>
</feature>
<feature type="compositionally biased region" description="Polar residues" evidence="1">
    <location>
        <begin position="10"/>
        <end position="19"/>
    </location>
</feature>
<evidence type="ECO:0000313" key="2">
    <source>
        <dbReference type="EMBL" id="KHN71453.1"/>
    </source>
</evidence>
<name>A0A0B2UPY5_TOXCA</name>
<dbReference type="EMBL" id="JPKZ01022179">
    <property type="protein sequence ID" value="KHN71453.1"/>
    <property type="molecule type" value="Genomic_DNA"/>
</dbReference>
<dbReference type="AlphaFoldDB" id="A0A0B2UPY5"/>